<evidence type="ECO:0000313" key="1">
    <source>
        <dbReference type="EMBL" id="WMN19933.1"/>
    </source>
</evidence>
<evidence type="ECO:0000313" key="2">
    <source>
        <dbReference type="Proteomes" id="UP001237292"/>
    </source>
</evidence>
<keyword evidence="2" id="KW-1185">Reference proteome</keyword>
<accession>A0ABY9NQ16</accession>
<dbReference type="EMBL" id="CP133164">
    <property type="protein sequence ID" value="WMN19933.1"/>
    <property type="molecule type" value="Genomic_DNA"/>
</dbReference>
<reference evidence="1 2" key="1">
    <citation type="journal article" date="2023" name="Access Microbiol">
        <title>The genome of a steinernematid-associated Pseudomonas piscis bacterium encodes the biosynthesis of insect toxins.</title>
        <authorList>
            <person name="Awori R.M."/>
            <person name="Hendre P."/>
            <person name="Amugune N.O."/>
        </authorList>
    </citation>
    <scope>NUCLEOTIDE SEQUENCE [LARGE SCALE GENOMIC DNA]</scope>
    <source>
        <strain evidence="1 2">75</strain>
    </source>
</reference>
<name>A0ABY9NQ16_9PSED</name>
<protein>
    <recommendedName>
        <fullName evidence="3">DUF1311 domain-containing protein</fullName>
    </recommendedName>
</protein>
<evidence type="ECO:0008006" key="3">
    <source>
        <dbReference type="Google" id="ProtNLM"/>
    </source>
</evidence>
<gene>
    <name evidence="1" type="ORF">QL104_11245</name>
</gene>
<organism evidence="1 2">
    <name type="scientific">Pseudomonas piscis</name>
    <dbReference type="NCBI Taxonomy" id="2614538"/>
    <lineage>
        <taxon>Bacteria</taxon>
        <taxon>Pseudomonadati</taxon>
        <taxon>Pseudomonadota</taxon>
        <taxon>Gammaproteobacteria</taxon>
        <taxon>Pseudomonadales</taxon>
        <taxon>Pseudomonadaceae</taxon>
        <taxon>Pseudomonas</taxon>
    </lineage>
</organism>
<sequence>MVFPNEQLDCHPRSDGAGLEQNHEQTCAAISSMHSNELVHGHSQRRRAGYNSPIFRGISPMHGRLYLCALFIAAPTLAAQPSPYNYDRAPTDGYMYAVRYQQAKLACKALPEDLETDYAKAMQLAKAASPEFEKTYAKGLSATPRWHRPATTEEQEAQCNEAQVALRVTVKLARQWFPGGW</sequence>
<dbReference type="Proteomes" id="UP001237292">
    <property type="component" value="Chromosome"/>
</dbReference>
<proteinExistence type="predicted"/>
<dbReference type="RefSeq" id="WP_282878381.1">
    <property type="nucleotide sequence ID" value="NZ_CP133164.1"/>
</dbReference>